<feature type="transmembrane region" description="Helical" evidence="1">
    <location>
        <begin position="85"/>
        <end position="102"/>
    </location>
</feature>
<organism evidence="2 3">
    <name type="scientific">Legionella fallonii LLAP-10</name>
    <dbReference type="NCBI Taxonomy" id="1212491"/>
    <lineage>
        <taxon>Bacteria</taxon>
        <taxon>Pseudomonadati</taxon>
        <taxon>Pseudomonadota</taxon>
        <taxon>Gammaproteobacteria</taxon>
        <taxon>Legionellales</taxon>
        <taxon>Legionellaceae</taxon>
        <taxon>Legionella</taxon>
    </lineage>
</organism>
<feature type="transmembrane region" description="Helical" evidence="1">
    <location>
        <begin position="508"/>
        <end position="528"/>
    </location>
</feature>
<keyword evidence="1" id="KW-0812">Transmembrane</keyword>
<proteinExistence type="predicted"/>
<name>A0A098G369_9GAMM</name>
<sequence>MNSTPITKRLAAIEARLSFIENYLNIPPQPTATSEPFKQIANKPAPKPMSGNWLGIVASVCFILAAAFIIKLSIVSGWLTHEKQLGLATLLGLALFTAGILISSADKVYASFLPAAGATILYLTCFAAYQYYLLIYFQTLIAITSIISGLSIWFYIRFKHDIYAIIASIGAYSAPLVTSIHGNVIFSLYYFIICSFTFATLSIWVQSRTLTLISAYLAISITAWIGLTLDQDGLIAITLALIFLIFSIGTYFHTQLTHQELTEKESWSLFPILFIFYSMEYYFISRLEPTLASWVSLASAALLTALYLSAKKWKPNKKFNSYIVVLTFATVVFFHSIYLELLPAPIKPWLFVIIVLSYGFIRTKIKLRANSTLIVPLIALAAILGIEYLNMMSHLMRGFTPFWSIVSWASFLSIWFAFFRHRHELAKKDEYGYILLATAHLLCIMSLYQLTAPYGSLAVSSSWLLYALLVLGISFIRNDILMAKSVLIVLSFAAGKALIYDASSTPSIIRTLCLIVTGSILYTSGFAIRKMTQWNNKHSE</sequence>
<feature type="transmembrane region" description="Helical" evidence="1">
    <location>
        <begin position="454"/>
        <end position="473"/>
    </location>
</feature>
<evidence type="ECO:0000313" key="3">
    <source>
        <dbReference type="Proteomes" id="UP000032430"/>
    </source>
</evidence>
<dbReference type="Pfam" id="PF10101">
    <property type="entry name" value="DUF2339"/>
    <property type="match status" value="1"/>
</dbReference>
<feature type="transmembrane region" description="Helical" evidence="1">
    <location>
        <begin position="431"/>
        <end position="448"/>
    </location>
</feature>
<gene>
    <name evidence="2" type="ORF">LFA_1506</name>
</gene>
<feature type="transmembrane region" description="Helical" evidence="1">
    <location>
        <begin position="373"/>
        <end position="390"/>
    </location>
</feature>
<dbReference type="AlphaFoldDB" id="A0A098G369"/>
<feature type="transmembrane region" description="Helical" evidence="1">
    <location>
        <begin position="188"/>
        <end position="205"/>
    </location>
</feature>
<dbReference type="PANTHER" id="PTHR38434">
    <property type="entry name" value="BLL2549 PROTEIN"/>
    <property type="match status" value="1"/>
</dbReference>
<dbReference type="RefSeq" id="WP_045095501.1">
    <property type="nucleotide sequence ID" value="NZ_LN614827.1"/>
</dbReference>
<feature type="transmembrane region" description="Helical" evidence="1">
    <location>
        <begin position="266"/>
        <end position="284"/>
    </location>
</feature>
<dbReference type="STRING" id="1212491.LFA_1506"/>
<dbReference type="InterPro" id="IPR019286">
    <property type="entry name" value="DUF2339_TM"/>
</dbReference>
<feature type="transmembrane region" description="Helical" evidence="1">
    <location>
        <begin position="233"/>
        <end position="254"/>
    </location>
</feature>
<dbReference type="OrthoDB" id="8554743at2"/>
<dbReference type="Proteomes" id="UP000032430">
    <property type="component" value="Chromosome I"/>
</dbReference>
<feature type="transmembrane region" description="Helical" evidence="1">
    <location>
        <begin position="344"/>
        <end position="361"/>
    </location>
</feature>
<evidence type="ECO:0000313" key="2">
    <source>
        <dbReference type="EMBL" id="CEG56922.1"/>
    </source>
</evidence>
<evidence type="ECO:0000256" key="1">
    <source>
        <dbReference type="SAM" id="Phobius"/>
    </source>
</evidence>
<feature type="transmembrane region" description="Helical" evidence="1">
    <location>
        <begin position="135"/>
        <end position="155"/>
    </location>
</feature>
<protein>
    <submittedName>
        <fullName evidence="2">Putative Membrane protein</fullName>
    </submittedName>
</protein>
<feature type="transmembrane region" description="Helical" evidence="1">
    <location>
        <begin position="320"/>
        <end position="338"/>
    </location>
</feature>
<feature type="transmembrane region" description="Helical" evidence="1">
    <location>
        <begin position="402"/>
        <end position="419"/>
    </location>
</feature>
<keyword evidence="1" id="KW-0472">Membrane</keyword>
<feature type="transmembrane region" description="Helical" evidence="1">
    <location>
        <begin position="485"/>
        <end position="502"/>
    </location>
</feature>
<feature type="transmembrane region" description="Helical" evidence="1">
    <location>
        <begin position="290"/>
        <end position="308"/>
    </location>
</feature>
<feature type="transmembrane region" description="Helical" evidence="1">
    <location>
        <begin position="109"/>
        <end position="129"/>
    </location>
</feature>
<accession>A0A098G369</accession>
<keyword evidence="1" id="KW-1133">Transmembrane helix</keyword>
<reference evidence="3" key="1">
    <citation type="submission" date="2014-09" db="EMBL/GenBank/DDBJ databases">
        <authorList>
            <person name="Gomez-Valero L."/>
        </authorList>
    </citation>
    <scope>NUCLEOTIDE SEQUENCE [LARGE SCALE GENOMIC DNA]</scope>
    <source>
        <strain evidence="3">ATCC700992</strain>
    </source>
</reference>
<feature type="transmembrane region" description="Helical" evidence="1">
    <location>
        <begin position="210"/>
        <end position="227"/>
    </location>
</feature>
<feature type="transmembrane region" description="Helical" evidence="1">
    <location>
        <begin position="162"/>
        <end position="182"/>
    </location>
</feature>
<dbReference type="KEGG" id="lfa:LFA_1506"/>
<dbReference type="HOGENOM" id="CLU_478853_0_0_6"/>
<keyword evidence="3" id="KW-1185">Reference proteome</keyword>
<dbReference type="PANTHER" id="PTHR38434:SF1">
    <property type="entry name" value="BLL2549 PROTEIN"/>
    <property type="match status" value="1"/>
</dbReference>
<feature type="transmembrane region" description="Helical" evidence="1">
    <location>
        <begin position="53"/>
        <end position="79"/>
    </location>
</feature>
<dbReference type="EMBL" id="LN614827">
    <property type="protein sequence ID" value="CEG56922.1"/>
    <property type="molecule type" value="Genomic_DNA"/>
</dbReference>